<dbReference type="CDD" id="cd16150">
    <property type="entry name" value="sulfatase_like"/>
    <property type="match status" value="1"/>
</dbReference>
<gene>
    <name evidence="4" type="ORF">DW007_03985</name>
</gene>
<protein>
    <submittedName>
        <fullName evidence="4">Sulfatase</fullName>
    </submittedName>
</protein>
<dbReference type="InterPro" id="IPR017850">
    <property type="entry name" value="Alkaline_phosphatase_core_sf"/>
</dbReference>
<evidence type="ECO:0000256" key="2">
    <source>
        <dbReference type="ARBA" id="ARBA00022801"/>
    </source>
</evidence>
<organism evidence="4 5">
    <name type="scientific">Lachnospira eligens</name>
    <dbReference type="NCBI Taxonomy" id="39485"/>
    <lineage>
        <taxon>Bacteria</taxon>
        <taxon>Bacillati</taxon>
        <taxon>Bacillota</taxon>
        <taxon>Clostridia</taxon>
        <taxon>Lachnospirales</taxon>
        <taxon>Lachnospiraceae</taxon>
        <taxon>Lachnospira</taxon>
    </lineage>
</organism>
<comment type="caution">
    <text evidence="4">The sequence shown here is derived from an EMBL/GenBank/DDBJ whole genome shotgun (WGS) entry which is preliminary data.</text>
</comment>
<keyword evidence="1" id="KW-0479">Metal-binding</keyword>
<evidence type="ECO:0000256" key="1">
    <source>
        <dbReference type="ARBA" id="ARBA00022723"/>
    </source>
</evidence>
<keyword evidence="2" id="KW-0378">Hydrolase</keyword>
<evidence type="ECO:0000259" key="3">
    <source>
        <dbReference type="Pfam" id="PF00884"/>
    </source>
</evidence>
<accession>A0A415MD04</accession>
<dbReference type="GO" id="GO:0004423">
    <property type="term" value="F:iduronate-2-sulfatase activity"/>
    <property type="evidence" value="ECO:0007669"/>
    <property type="project" value="TreeGrafter"/>
</dbReference>
<sequence>MSQKRPHIIIFNPDEMRADALHHLGKNQAAVTPNLDKFVQSDAVSFENAFCQNPVCVPSRCSFFTGLYPHTTGHRTMTYLLRPGETSMFKELKDAGYYVWMNNRNDLYAGQYSGWMESNADEIFYPEEGSRAPKAMNENQRGEEGGKYYYSHYEGQLNVDENGKNYTSDDETIDAAIDKIKNWKDEKQPLCMFLGLFYPHPPYQVEEPYFSAIDRSKLPDRIRFEDCIDKSKMLKQYHEYQNLEGLNEDEWDEIRATYAGMCMKVDEQFGKLVQALKDVGIYDDCAIFVMSDHGDFVGDYGMAEKAQSSFEDCLTKVPFLVKPPKNIPVDAGVSDSMVELVDFYATVMDFAEVVPSHEHFGRSLRGAVIDRSKQVREFSCCEGGRRQGELQCDEYHQPGGRTAQPADVYWPKKMAQADDEAHAKATMLRTKSFKYVSRITGEDELYDLKNDPQEKINQINNIEYKEILLQLKDKLLRWMQETSDIVPFDYDSRMNETMLWNLVKGMVPADKEDDVRGKIRSGISIGALFGYCKSMR</sequence>
<evidence type="ECO:0000313" key="5">
    <source>
        <dbReference type="Proteomes" id="UP000285201"/>
    </source>
</evidence>
<dbReference type="InterPro" id="IPR000917">
    <property type="entry name" value="Sulfatase_N"/>
</dbReference>
<name>A0A415MD04_9FIRM</name>
<dbReference type="EMBL" id="QROY01000003">
    <property type="protein sequence ID" value="RHL70147.1"/>
    <property type="molecule type" value="Genomic_DNA"/>
</dbReference>
<dbReference type="GO" id="GO:0005737">
    <property type="term" value="C:cytoplasm"/>
    <property type="evidence" value="ECO:0007669"/>
    <property type="project" value="TreeGrafter"/>
</dbReference>
<reference evidence="4 5" key="1">
    <citation type="submission" date="2018-08" db="EMBL/GenBank/DDBJ databases">
        <title>A genome reference for cultivated species of the human gut microbiota.</title>
        <authorList>
            <person name="Zou Y."/>
            <person name="Xue W."/>
            <person name="Luo G."/>
        </authorList>
    </citation>
    <scope>NUCLEOTIDE SEQUENCE [LARGE SCALE GENOMIC DNA]</scope>
    <source>
        <strain evidence="4 5">AF36-7BH</strain>
    </source>
</reference>
<proteinExistence type="predicted"/>
<dbReference type="SUPFAM" id="SSF53649">
    <property type="entry name" value="Alkaline phosphatase-like"/>
    <property type="match status" value="1"/>
</dbReference>
<feature type="domain" description="Sulfatase N-terminal" evidence="3">
    <location>
        <begin position="7"/>
        <end position="352"/>
    </location>
</feature>
<dbReference type="AlphaFoldDB" id="A0A415MD04"/>
<dbReference type="PANTHER" id="PTHR45953:SF1">
    <property type="entry name" value="IDURONATE 2-SULFATASE"/>
    <property type="match status" value="1"/>
</dbReference>
<dbReference type="PANTHER" id="PTHR45953">
    <property type="entry name" value="IDURONATE 2-SULFATASE"/>
    <property type="match status" value="1"/>
</dbReference>
<dbReference type="Pfam" id="PF00884">
    <property type="entry name" value="Sulfatase"/>
    <property type="match status" value="1"/>
</dbReference>
<dbReference type="GO" id="GO:0046872">
    <property type="term" value="F:metal ion binding"/>
    <property type="evidence" value="ECO:0007669"/>
    <property type="project" value="UniProtKB-KW"/>
</dbReference>
<dbReference type="RefSeq" id="WP_118264666.1">
    <property type="nucleotide sequence ID" value="NZ_DAWEPM010000023.1"/>
</dbReference>
<dbReference type="Proteomes" id="UP000285201">
    <property type="component" value="Unassembled WGS sequence"/>
</dbReference>
<dbReference type="Gene3D" id="3.40.720.10">
    <property type="entry name" value="Alkaline Phosphatase, subunit A"/>
    <property type="match status" value="1"/>
</dbReference>
<evidence type="ECO:0000313" key="4">
    <source>
        <dbReference type="EMBL" id="RHL70147.1"/>
    </source>
</evidence>